<dbReference type="SUPFAM" id="SSF52540">
    <property type="entry name" value="P-loop containing nucleoside triphosphate hydrolases"/>
    <property type="match status" value="1"/>
</dbReference>
<evidence type="ECO:0000313" key="16">
    <source>
        <dbReference type="Proteomes" id="UP000824165"/>
    </source>
</evidence>
<dbReference type="GO" id="GO:0015421">
    <property type="term" value="F:ABC-type oligopeptide transporter activity"/>
    <property type="evidence" value="ECO:0007669"/>
    <property type="project" value="TreeGrafter"/>
</dbReference>
<keyword evidence="7" id="KW-0788">Thiol protease</keyword>
<reference evidence="15" key="2">
    <citation type="journal article" date="2021" name="PeerJ">
        <title>Extensive microbial diversity within the chicken gut microbiome revealed by metagenomics and culture.</title>
        <authorList>
            <person name="Gilroy R."/>
            <person name="Ravi A."/>
            <person name="Getino M."/>
            <person name="Pursley I."/>
            <person name="Horton D.L."/>
            <person name="Alikhan N.F."/>
            <person name="Baker D."/>
            <person name="Gharbi K."/>
            <person name="Hall N."/>
            <person name="Watson M."/>
            <person name="Adriaenssens E.M."/>
            <person name="Foster-Nyarko E."/>
            <person name="Jarju S."/>
            <person name="Secka A."/>
            <person name="Antonio M."/>
            <person name="Oren A."/>
            <person name="Chaudhuri R.R."/>
            <person name="La Ragione R."/>
            <person name="Hildebrand F."/>
            <person name="Pallen M.J."/>
        </authorList>
    </citation>
    <scope>NUCLEOTIDE SEQUENCE</scope>
    <source>
        <strain evidence="15">CHK181-108</strain>
    </source>
</reference>
<keyword evidence="7" id="KW-0645">Protease</keyword>
<dbReference type="SUPFAM" id="SSF90123">
    <property type="entry name" value="ABC transporter transmembrane region"/>
    <property type="match status" value="1"/>
</dbReference>
<feature type="domain" description="Peptidase C39" evidence="14">
    <location>
        <begin position="12"/>
        <end position="131"/>
    </location>
</feature>
<feature type="domain" description="ABC transmembrane type-1" evidence="13">
    <location>
        <begin position="169"/>
        <end position="443"/>
    </location>
</feature>
<protein>
    <submittedName>
        <fullName evidence="15">ATP-binding cassette domain-containing protein</fullName>
    </submittedName>
</protein>
<organism evidence="15 16">
    <name type="scientific">Candidatus Ornithomonoglobus intestinigallinarum</name>
    <dbReference type="NCBI Taxonomy" id="2840894"/>
    <lineage>
        <taxon>Bacteria</taxon>
        <taxon>Bacillati</taxon>
        <taxon>Bacillota</taxon>
        <taxon>Clostridia</taxon>
        <taxon>Candidatus Ornithomonoglobus</taxon>
    </lineage>
</organism>
<dbReference type="EMBL" id="DVLU01000011">
    <property type="protein sequence ID" value="HIT84558.1"/>
    <property type="molecule type" value="Genomic_DNA"/>
</dbReference>
<dbReference type="Pfam" id="PF00005">
    <property type="entry name" value="ABC_tran"/>
    <property type="match status" value="1"/>
</dbReference>
<keyword evidence="4 11" id="KW-0812">Transmembrane</keyword>
<dbReference type="Gene3D" id="1.20.1560.10">
    <property type="entry name" value="ABC transporter type 1, transmembrane domain"/>
    <property type="match status" value="1"/>
</dbReference>
<dbReference type="GO" id="GO:0005524">
    <property type="term" value="F:ATP binding"/>
    <property type="evidence" value="ECO:0007669"/>
    <property type="project" value="UniProtKB-KW"/>
</dbReference>
<dbReference type="GO" id="GO:0008234">
    <property type="term" value="F:cysteine-type peptidase activity"/>
    <property type="evidence" value="ECO:0007669"/>
    <property type="project" value="UniProtKB-KW"/>
</dbReference>
<proteinExistence type="predicted"/>
<dbReference type="InterPro" id="IPR027417">
    <property type="entry name" value="P-loop_NTPase"/>
</dbReference>
<dbReference type="Gene3D" id="3.40.50.300">
    <property type="entry name" value="P-loop containing nucleotide triphosphate hydrolases"/>
    <property type="match status" value="1"/>
</dbReference>
<dbReference type="FunFam" id="3.40.50.300:FF:000299">
    <property type="entry name" value="ABC transporter ATP-binding protein/permease"/>
    <property type="match status" value="1"/>
</dbReference>
<dbReference type="InterPro" id="IPR003593">
    <property type="entry name" value="AAA+_ATPase"/>
</dbReference>
<evidence type="ECO:0000259" key="12">
    <source>
        <dbReference type="PROSITE" id="PS50893"/>
    </source>
</evidence>
<evidence type="ECO:0000256" key="5">
    <source>
        <dbReference type="ARBA" id="ARBA00022741"/>
    </source>
</evidence>
<evidence type="ECO:0000256" key="1">
    <source>
        <dbReference type="ARBA" id="ARBA00004651"/>
    </source>
</evidence>
<dbReference type="Pfam" id="PF00664">
    <property type="entry name" value="ABC_membrane"/>
    <property type="match status" value="1"/>
</dbReference>
<evidence type="ECO:0000259" key="14">
    <source>
        <dbReference type="PROSITE" id="PS50990"/>
    </source>
</evidence>
<dbReference type="InterPro" id="IPR036640">
    <property type="entry name" value="ABC1_TM_sf"/>
</dbReference>
<feature type="domain" description="ABC transporter" evidence="12">
    <location>
        <begin position="478"/>
        <end position="711"/>
    </location>
</feature>
<reference evidence="15" key="1">
    <citation type="submission" date="2020-10" db="EMBL/GenBank/DDBJ databases">
        <authorList>
            <person name="Gilroy R."/>
        </authorList>
    </citation>
    <scope>NUCLEOTIDE SEQUENCE</scope>
    <source>
        <strain evidence="15">CHK181-108</strain>
    </source>
</reference>
<dbReference type="InterPro" id="IPR017871">
    <property type="entry name" value="ABC_transporter-like_CS"/>
</dbReference>
<dbReference type="InterPro" id="IPR039421">
    <property type="entry name" value="Type_1_exporter"/>
</dbReference>
<feature type="transmembrane region" description="Helical" evidence="11">
    <location>
        <begin position="298"/>
        <end position="317"/>
    </location>
</feature>
<keyword evidence="10 11" id="KW-0472">Membrane</keyword>
<evidence type="ECO:0000256" key="8">
    <source>
        <dbReference type="ARBA" id="ARBA00022840"/>
    </source>
</evidence>
<evidence type="ECO:0000256" key="10">
    <source>
        <dbReference type="ARBA" id="ARBA00023136"/>
    </source>
</evidence>
<name>A0A9D1KNI5_9FIRM</name>
<dbReference type="AlphaFoldDB" id="A0A9D1KNI5"/>
<evidence type="ECO:0000313" key="15">
    <source>
        <dbReference type="EMBL" id="HIT84558.1"/>
    </source>
</evidence>
<dbReference type="PANTHER" id="PTHR43394">
    <property type="entry name" value="ATP-DEPENDENT PERMEASE MDL1, MITOCHONDRIAL"/>
    <property type="match status" value="1"/>
</dbReference>
<feature type="transmembrane region" description="Helical" evidence="11">
    <location>
        <begin position="272"/>
        <end position="292"/>
    </location>
</feature>
<evidence type="ECO:0000256" key="9">
    <source>
        <dbReference type="ARBA" id="ARBA00022989"/>
    </source>
</evidence>
<evidence type="ECO:0000256" key="7">
    <source>
        <dbReference type="ARBA" id="ARBA00022807"/>
    </source>
</evidence>
<sequence length="713" mass="77458">MDKVKKVRPVLQMEATECGAASLAMILGYYGKSVMLEELRRECGVSRNGVNAKNIANVAMFHGLKPRAFRADVEGAKSLQTPAIIHWNMDHFLVLCGFNKKGAVIADPAYGMRTVGMDEFSRSFTGVAMEFTPTEKFEKDSGAKKTAGHIRSCAKAFLPYMIYFTLLELCALIGNMAVLFLNSVFIDRILIGGNLQNLRIVLQTLLCAGLIAAASAVLNESARYRLGMRLNLMINSGFIRRILRLPVEFFAQRSEGDLANRQNANMRMGIDIFRMLSPVPGYILQAAVYLTLIFVFDVYIAIIGLLTAAANIAAMLISSKKHGEELRSYSRDIGALQGDVSRTIDIIETVKSCGAEEAMLSRLMAAGTQTVNTKTNADKTAVTMSALFSFLNAFCAGTVLIAGVWRILSGSLSTGMLIAAQALAAAMLEPVGNIVNAGTELQTLKGQAARTDDVMRYGEDGKFLDEDKEQTKDMNGAVELKDVRFGYSPLEPPLIDGFDLTVNKGGCVAITGGSGSGKSTIAKIIAGLYGEQGGVVTFNGAARNELDRHYFYSHIASVSQNIRLFEGTVLDNITMWDTDIPYDDVVAAAKAACIHDEIISRHNGYRERVLENGVNFSGGQRQRIEIARALVKRPSVLILDEATSALDADTEERVMRNIKALGITLIVVAHRLSAIMDSDEIIVMESGHIAEHGTHEELMAKNGVYSALVRSVG</sequence>
<evidence type="ECO:0000259" key="13">
    <source>
        <dbReference type="PROSITE" id="PS50929"/>
    </source>
</evidence>
<keyword evidence="2" id="KW-0813">Transport</keyword>
<dbReference type="PROSITE" id="PS50990">
    <property type="entry name" value="PEPTIDASE_C39"/>
    <property type="match status" value="1"/>
</dbReference>
<evidence type="ECO:0000256" key="11">
    <source>
        <dbReference type="SAM" id="Phobius"/>
    </source>
</evidence>
<dbReference type="InterPro" id="IPR005074">
    <property type="entry name" value="Peptidase_C39"/>
</dbReference>
<gene>
    <name evidence="15" type="ORF">IAA60_01500</name>
</gene>
<evidence type="ECO:0000256" key="4">
    <source>
        <dbReference type="ARBA" id="ARBA00022692"/>
    </source>
</evidence>
<comment type="subcellular location">
    <subcellularLocation>
        <location evidence="1">Cell membrane</location>
        <topology evidence="1">Multi-pass membrane protein</topology>
    </subcellularLocation>
</comment>
<dbReference type="InterPro" id="IPR011527">
    <property type="entry name" value="ABC1_TM_dom"/>
</dbReference>
<feature type="transmembrane region" description="Helical" evidence="11">
    <location>
        <begin position="200"/>
        <end position="219"/>
    </location>
</feature>
<dbReference type="PROSITE" id="PS50893">
    <property type="entry name" value="ABC_TRANSPORTER_2"/>
    <property type="match status" value="1"/>
</dbReference>
<dbReference type="GO" id="GO:0005886">
    <property type="term" value="C:plasma membrane"/>
    <property type="evidence" value="ECO:0007669"/>
    <property type="project" value="UniProtKB-SubCell"/>
</dbReference>
<dbReference type="GO" id="GO:0006508">
    <property type="term" value="P:proteolysis"/>
    <property type="evidence" value="ECO:0007669"/>
    <property type="project" value="InterPro"/>
</dbReference>
<dbReference type="PANTHER" id="PTHR43394:SF1">
    <property type="entry name" value="ATP-BINDING CASSETTE SUB-FAMILY B MEMBER 10, MITOCHONDRIAL"/>
    <property type="match status" value="1"/>
</dbReference>
<dbReference type="Proteomes" id="UP000824165">
    <property type="component" value="Unassembled WGS sequence"/>
</dbReference>
<keyword evidence="8 15" id="KW-0067">ATP-binding</keyword>
<feature type="transmembrane region" description="Helical" evidence="11">
    <location>
        <begin position="386"/>
        <end position="408"/>
    </location>
</feature>
<dbReference type="Pfam" id="PF03412">
    <property type="entry name" value="Peptidase_C39"/>
    <property type="match status" value="1"/>
</dbReference>
<feature type="transmembrane region" description="Helical" evidence="11">
    <location>
        <begin position="160"/>
        <end position="180"/>
    </location>
</feature>
<dbReference type="PROSITE" id="PS50929">
    <property type="entry name" value="ABC_TM1F"/>
    <property type="match status" value="1"/>
</dbReference>
<dbReference type="InterPro" id="IPR003439">
    <property type="entry name" value="ABC_transporter-like_ATP-bd"/>
</dbReference>
<dbReference type="SMART" id="SM00382">
    <property type="entry name" value="AAA"/>
    <property type="match status" value="1"/>
</dbReference>
<evidence type="ECO:0000256" key="3">
    <source>
        <dbReference type="ARBA" id="ARBA00022475"/>
    </source>
</evidence>
<keyword evidence="9 11" id="KW-1133">Transmembrane helix</keyword>
<keyword evidence="6" id="KW-0378">Hydrolase</keyword>
<dbReference type="GO" id="GO:0016887">
    <property type="term" value="F:ATP hydrolysis activity"/>
    <property type="evidence" value="ECO:0007669"/>
    <property type="project" value="InterPro"/>
</dbReference>
<dbReference type="PROSITE" id="PS00211">
    <property type="entry name" value="ABC_TRANSPORTER_1"/>
    <property type="match status" value="1"/>
</dbReference>
<dbReference type="Gene3D" id="3.90.70.10">
    <property type="entry name" value="Cysteine proteinases"/>
    <property type="match status" value="1"/>
</dbReference>
<evidence type="ECO:0000256" key="2">
    <source>
        <dbReference type="ARBA" id="ARBA00022448"/>
    </source>
</evidence>
<keyword evidence="3" id="KW-1003">Cell membrane</keyword>
<comment type="caution">
    <text evidence="15">The sequence shown here is derived from an EMBL/GenBank/DDBJ whole genome shotgun (WGS) entry which is preliminary data.</text>
</comment>
<accession>A0A9D1KNI5</accession>
<keyword evidence="5" id="KW-0547">Nucleotide-binding</keyword>
<evidence type="ECO:0000256" key="6">
    <source>
        <dbReference type="ARBA" id="ARBA00022801"/>
    </source>
</evidence>